<evidence type="ECO:0000256" key="2">
    <source>
        <dbReference type="ARBA" id="ARBA00009045"/>
    </source>
</evidence>
<proteinExistence type="inferred from homology"/>
<sequence length="233" mass="24180">MRRVSVSNLLTPFENGLRPVVAQHRALSAPITDLLVVAVCAVYALQAFQTVLWDAPSVFATTNYVYLRAPWLAWPLSPLLHGGLTHVVPNALTLFAFGRVAEATLATRRFAVLAAVSAAGSIAALAGWSLLFGSDPTIAVYGISGVVFASGGFAVAYFPRRRRVSDLELLATLFGACAVALVAAELLAAALLGTPGVANVGHAAGVLVGVAVAARTPVRGRAETDRRVEGPAP</sequence>
<evidence type="ECO:0000256" key="5">
    <source>
        <dbReference type="ARBA" id="ARBA00022801"/>
    </source>
</evidence>
<dbReference type="RefSeq" id="WP_372386546.1">
    <property type="nucleotide sequence ID" value="NZ_JBGNYA010000001.1"/>
</dbReference>
<feature type="transmembrane region" description="Helical" evidence="8">
    <location>
        <begin position="200"/>
        <end position="218"/>
    </location>
</feature>
<evidence type="ECO:0000259" key="9">
    <source>
        <dbReference type="Pfam" id="PF01694"/>
    </source>
</evidence>
<evidence type="ECO:0000256" key="4">
    <source>
        <dbReference type="ARBA" id="ARBA00022692"/>
    </source>
</evidence>
<gene>
    <name evidence="10" type="ORF">OS889_00610</name>
</gene>
<protein>
    <submittedName>
        <fullName evidence="10">Rhomboid family intramembrane serine protease</fullName>
        <ecNumber evidence="10">3.4.21.-</ecNumber>
    </submittedName>
</protein>
<dbReference type="GO" id="GO:0016020">
    <property type="term" value="C:membrane"/>
    <property type="evidence" value="ECO:0007669"/>
    <property type="project" value="UniProtKB-SubCell"/>
</dbReference>
<reference evidence="10 11" key="1">
    <citation type="submission" date="2024-08" db="EMBL/GenBank/DDBJ databases">
        <title>Halobellus sp. MBLA0158 whole genome sequence.</title>
        <authorList>
            <person name="Hwang C.Y."/>
            <person name="Cho E.-S."/>
            <person name="Seo M.-J."/>
        </authorList>
    </citation>
    <scope>NUCLEOTIDE SEQUENCE [LARGE SCALE GENOMIC DNA]</scope>
    <source>
        <strain evidence="10 11">MBLA0158</strain>
    </source>
</reference>
<feature type="domain" description="Peptidase S54 rhomboid" evidence="9">
    <location>
        <begin position="75"/>
        <end position="214"/>
    </location>
</feature>
<keyword evidence="4 8" id="KW-0812">Transmembrane</keyword>
<dbReference type="PANTHER" id="PTHR43066">
    <property type="entry name" value="RHOMBOID-RELATED PROTEIN"/>
    <property type="match status" value="1"/>
</dbReference>
<dbReference type="PANTHER" id="PTHR43066:SF1">
    <property type="entry name" value="RHOMBOID PROTEIN 2"/>
    <property type="match status" value="1"/>
</dbReference>
<dbReference type="Proteomes" id="UP001570511">
    <property type="component" value="Unassembled WGS sequence"/>
</dbReference>
<comment type="similarity">
    <text evidence="2">Belongs to the peptidase S54 family.</text>
</comment>
<dbReference type="SUPFAM" id="SSF144091">
    <property type="entry name" value="Rhomboid-like"/>
    <property type="match status" value="1"/>
</dbReference>
<feature type="transmembrane region" description="Helical" evidence="8">
    <location>
        <begin position="72"/>
        <end position="98"/>
    </location>
</feature>
<comment type="caution">
    <text evidence="10">The sequence shown here is derived from an EMBL/GenBank/DDBJ whole genome shotgun (WGS) entry which is preliminary data.</text>
</comment>
<keyword evidence="3 10" id="KW-0645">Protease</keyword>
<dbReference type="EMBL" id="JBGNYA010000001">
    <property type="protein sequence ID" value="MFA1609506.1"/>
    <property type="molecule type" value="Genomic_DNA"/>
</dbReference>
<feature type="transmembrane region" description="Helical" evidence="8">
    <location>
        <begin position="138"/>
        <end position="158"/>
    </location>
</feature>
<keyword evidence="5 10" id="KW-0378">Hydrolase</keyword>
<dbReference type="GO" id="GO:0008233">
    <property type="term" value="F:peptidase activity"/>
    <property type="evidence" value="ECO:0007669"/>
    <property type="project" value="UniProtKB-KW"/>
</dbReference>
<comment type="subcellular location">
    <subcellularLocation>
        <location evidence="1">Membrane</location>
        <topology evidence="1">Multi-pass membrane protein</topology>
    </subcellularLocation>
</comment>
<keyword evidence="6 8" id="KW-1133">Transmembrane helix</keyword>
<feature type="transmembrane region" description="Helical" evidence="8">
    <location>
        <begin position="170"/>
        <end position="194"/>
    </location>
</feature>
<keyword evidence="11" id="KW-1185">Reference proteome</keyword>
<dbReference type="EC" id="3.4.21.-" evidence="10"/>
<keyword evidence="7 8" id="KW-0472">Membrane</keyword>
<accession>A0ABD5MBW0</accession>
<evidence type="ECO:0000256" key="8">
    <source>
        <dbReference type="SAM" id="Phobius"/>
    </source>
</evidence>
<dbReference type="AlphaFoldDB" id="A0ABD5MBW0"/>
<evidence type="ECO:0000313" key="11">
    <source>
        <dbReference type="Proteomes" id="UP001570511"/>
    </source>
</evidence>
<evidence type="ECO:0000313" key="10">
    <source>
        <dbReference type="EMBL" id="MFA1609506.1"/>
    </source>
</evidence>
<dbReference type="InterPro" id="IPR022764">
    <property type="entry name" value="Peptidase_S54_rhomboid_dom"/>
</dbReference>
<feature type="transmembrane region" description="Helical" evidence="8">
    <location>
        <begin position="34"/>
        <end position="52"/>
    </location>
</feature>
<dbReference type="Pfam" id="PF01694">
    <property type="entry name" value="Rhomboid"/>
    <property type="match status" value="1"/>
</dbReference>
<dbReference type="GO" id="GO:0006508">
    <property type="term" value="P:proteolysis"/>
    <property type="evidence" value="ECO:0007669"/>
    <property type="project" value="UniProtKB-KW"/>
</dbReference>
<name>A0ABD5MBW0_9EURY</name>
<evidence type="ECO:0000256" key="7">
    <source>
        <dbReference type="ARBA" id="ARBA00023136"/>
    </source>
</evidence>
<dbReference type="Gene3D" id="1.20.1540.10">
    <property type="entry name" value="Rhomboid-like"/>
    <property type="match status" value="1"/>
</dbReference>
<dbReference type="InterPro" id="IPR035952">
    <property type="entry name" value="Rhomboid-like_sf"/>
</dbReference>
<evidence type="ECO:0000256" key="1">
    <source>
        <dbReference type="ARBA" id="ARBA00004141"/>
    </source>
</evidence>
<feature type="transmembrane region" description="Helical" evidence="8">
    <location>
        <begin position="110"/>
        <end position="132"/>
    </location>
</feature>
<organism evidence="10 11">
    <name type="scientific">Halobellus rubicundus</name>
    <dbReference type="NCBI Taxonomy" id="2996466"/>
    <lineage>
        <taxon>Archaea</taxon>
        <taxon>Methanobacteriati</taxon>
        <taxon>Methanobacteriota</taxon>
        <taxon>Stenosarchaea group</taxon>
        <taxon>Halobacteria</taxon>
        <taxon>Halobacteriales</taxon>
        <taxon>Haloferacaceae</taxon>
        <taxon>Halobellus</taxon>
    </lineage>
</organism>
<evidence type="ECO:0000256" key="3">
    <source>
        <dbReference type="ARBA" id="ARBA00022670"/>
    </source>
</evidence>
<evidence type="ECO:0000256" key="6">
    <source>
        <dbReference type="ARBA" id="ARBA00022989"/>
    </source>
</evidence>